<dbReference type="Proteomes" id="UP000054995">
    <property type="component" value="Unassembled WGS sequence"/>
</dbReference>
<organism evidence="2 3">
    <name type="scientific">Trichinella pseudospiralis</name>
    <name type="common">Parasitic roundworm</name>
    <dbReference type="NCBI Taxonomy" id="6337"/>
    <lineage>
        <taxon>Eukaryota</taxon>
        <taxon>Metazoa</taxon>
        <taxon>Ecdysozoa</taxon>
        <taxon>Nematoda</taxon>
        <taxon>Enoplea</taxon>
        <taxon>Dorylaimia</taxon>
        <taxon>Trichinellida</taxon>
        <taxon>Trichinellidae</taxon>
        <taxon>Trichinella</taxon>
    </lineage>
</organism>
<sequence length="553" mass="63794">MEKAIFFRYMIVILIVNEDISKLKLKNAHMAAMFLDLCFCTTLGIEYAAYLQDSGMTCVLDKQKVSTETFKTFKMKMVPNLSLQACIILCNQLSNCIAIKHVNGHHICYMFASKKNETKRDLGSHTLTYLKGCKRGSYFLSEIKNDTIMNTSMFFISIDVQEEEATYIVENRATIESIWGKTVLISRHGSLVSCLVACTGQGKKRGCNAVIYNPTTMKCILLKTETVSPPVSFKWNAEKHLFLLHLTVPCMTFLYAHFINFQFLIKCITYFLFNLFNKYLFLCTKSSKRDLKVNSVLISTSHNITYELIAKSRATAPACKLKLFQLDPEAIRHPKTNQVGRISTEAFVQLYRFMEVCKVNVIHNGIIENVTSIQIIANVRSVNRCLHFCRPILHQLFYCAIIYSRHNYKCELLKRSTERSNVYLVDSGNNLVELVNCYPDRQYERRNNPPPLRYYLKETGEICVLEFYNLTHLSGFNVFDILENVENIRSCIYACRQKYETNLCLAINYTMKKQCILFQKQPTPTVYIVEPQSLFAEILLCEEGTLADEIHDF</sequence>
<protein>
    <recommendedName>
        <fullName evidence="1">Apple domain-containing protein</fullName>
    </recommendedName>
</protein>
<dbReference type="Pfam" id="PF00024">
    <property type="entry name" value="PAN_1"/>
    <property type="match status" value="1"/>
</dbReference>
<feature type="domain" description="Apple" evidence="1">
    <location>
        <begin position="462"/>
        <end position="538"/>
    </location>
</feature>
<name>A0A0V1FHE6_TRIPS</name>
<gene>
    <name evidence="2" type="ORF">T4D_4425</name>
</gene>
<comment type="caution">
    <text evidence="2">The sequence shown here is derived from an EMBL/GenBank/DDBJ whole genome shotgun (WGS) entry which is preliminary data.</text>
</comment>
<evidence type="ECO:0000313" key="2">
    <source>
        <dbReference type="EMBL" id="KRY85428.1"/>
    </source>
</evidence>
<keyword evidence="3" id="KW-1185">Reference proteome</keyword>
<dbReference type="SMART" id="SM00473">
    <property type="entry name" value="PAN_AP"/>
    <property type="match status" value="3"/>
</dbReference>
<dbReference type="EMBL" id="JYDT01000091">
    <property type="protein sequence ID" value="KRY85428.1"/>
    <property type="molecule type" value="Genomic_DNA"/>
</dbReference>
<feature type="domain" description="Apple" evidence="1">
    <location>
        <begin position="162"/>
        <end position="245"/>
    </location>
</feature>
<accession>A0A0V1FHE6</accession>
<dbReference type="SUPFAM" id="SSF57414">
    <property type="entry name" value="Hairpin loop containing domain-like"/>
    <property type="match status" value="1"/>
</dbReference>
<dbReference type="AlphaFoldDB" id="A0A0V1FHE6"/>
<feature type="domain" description="Apple" evidence="1">
    <location>
        <begin position="53"/>
        <end position="132"/>
    </location>
</feature>
<evidence type="ECO:0000259" key="1">
    <source>
        <dbReference type="SMART" id="SM00473"/>
    </source>
</evidence>
<reference evidence="2 3" key="1">
    <citation type="submission" date="2015-01" db="EMBL/GenBank/DDBJ databases">
        <title>Evolution of Trichinella species and genotypes.</title>
        <authorList>
            <person name="Korhonen P.K."/>
            <person name="Edoardo P."/>
            <person name="Giuseppe L.R."/>
            <person name="Gasser R.B."/>
        </authorList>
    </citation>
    <scope>NUCLEOTIDE SEQUENCE [LARGE SCALE GENOMIC DNA]</scope>
    <source>
        <strain evidence="2">ISS470</strain>
    </source>
</reference>
<dbReference type="InterPro" id="IPR003609">
    <property type="entry name" value="Pan_app"/>
</dbReference>
<evidence type="ECO:0000313" key="3">
    <source>
        <dbReference type="Proteomes" id="UP000054995"/>
    </source>
</evidence>
<proteinExistence type="predicted"/>